<dbReference type="STRING" id="3476.A0A2P5B8P2"/>
<keyword evidence="5 7" id="KW-0175">Coiled coil</keyword>
<keyword evidence="3 9" id="KW-1133">Transmembrane helix</keyword>
<feature type="coiled-coil region" evidence="7">
    <location>
        <begin position="318"/>
        <end position="448"/>
    </location>
</feature>
<dbReference type="InterPro" id="IPR019177">
    <property type="entry name" value="Golgin_subfamily_A_member_5"/>
</dbReference>
<accession>A0A2P5B8P2</accession>
<evidence type="ECO:0000313" key="10">
    <source>
        <dbReference type="EMBL" id="PON45145.1"/>
    </source>
</evidence>
<feature type="region of interest" description="Disordered" evidence="8">
    <location>
        <begin position="629"/>
        <end position="652"/>
    </location>
</feature>
<dbReference type="PANTHER" id="PTHR13815">
    <property type="entry name" value="GOLGIN-84"/>
    <property type="match status" value="1"/>
</dbReference>
<protein>
    <submittedName>
        <fullName evidence="10">Golgin candidate</fullName>
    </submittedName>
</protein>
<feature type="region of interest" description="Disordered" evidence="8">
    <location>
        <begin position="121"/>
        <end position="149"/>
    </location>
</feature>
<feature type="coiled-coil region" evidence="7">
    <location>
        <begin position="474"/>
        <end position="581"/>
    </location>
</feature>
<dbReference type="Pfam" id="PF09787">
    <property type="entry name" value="Golgin_A5"/>
    <property type="match status" value="1"/>
</dbReference>
<dbReference type="GO" id="GO:0007030">
    <property type="term" value="P:Golgi organization"/>
    <property type="evidence" value="ECO:0007669"/>
    <property type="project" value="InterPro"/>
</dbReference>
<evidence type="ECO:0000256" key="2">
    <source>
        <dbReference type="ARBA" id="ARBA00022692"/>
    </source>
</evidence>
<evidence type="ECO:0000256" key="5">
    <source>
        <dbReference type="ARBA" id="ARBA00023054"/>
    </source>
</evidence>
<dbReference type="AlphaFoldDB" id="A0A2P5B8P2"/>
<keyword evidence="4" id="KW-0333">Golgi apparatus</keyword>
<dbReference type="GO" id="GO:0000139">
    <property type="term" value="C:Golgi membrane"/>
    <property type="evidence" value="ECO:0007669"/>
    <property type="project" value="UniProtKB-SubCell"/>
</dbReference>
<dbReference type="GO" id="GO:0031985">
    <property type="term" value="C:Golgi cisterna"/>
    <property type="evidence" value="ECO:0007669"/>
    <property type="project" value="TreeGrafter"/>
</dbReference>
<evidence type="ECO:0000313" key="11">
    <source>
        <dbReference type="Proteomes" id="UP000237105"/>
    </source>
</evidence>
<evidence type="ECO:0000256" key="4">
    <source>
        <dbReference type="ARBA" id="ARBA00023034"/>
    </source>
</evidence>
<keyword evidence="11" id="KW-1185">Reference proteome</keyword>
<feature type="transmembrane region" description="Helical" evidence="9">
    <location>
        <begin position="697"/>
        <end position="715"/>
    </location>
</feature>
<comment type="subcellular location">
    <subcellularLocation>
        <location evidence="1">Golgi apparatus membrane</location>
        <topology evidence="1">Single-pass membrane protein</topology>
    </subcellularLocation>
</comment>
<keyword evidence="2 9" id="KW-0812">Transmembrane</keyword>
<dbReference type="Proteomes" id="UP000237105">
    <property type="component" value="Unassembled WGS sequence"/>
</dbReference>
<organism evidence="10 11">
    <name type="scientific">Parasponia andersonii</name>
    <name type="common">Sponia andersonii</name>
    <dbReference type="NCBI Taxonomy" id="3476"/>
    <lineage>
        <taxon>Eukaryota</taxon>
        <taxon>Viridiplantae</taxon>
        <taxon>Streptophyta</taxon>
        <taxon>Embryophyta</taxon>
        <taxon>Tracheophyta</taxon>
        <taxon>Spermatophyta</taxon>
        <taxon>Magnoliopsida</taxon>
        <taxon>eudicotyledons</taxon>
        <taxon>Gunneridae</taxon>
        <taxon>Pentapetalae</taxon>
        <taxon>rosids</taxon>
        <taxon>fabids</taxon>
        <taxon>Rosales</taxon>
        <taxon>Cannabaceae</taxon>
        <taxon>Parasponia</taxon>
    </lineage>
</organism>
<evidence type="ECO:0000256" key="3">
    <source>
        <dbReference type="ARBA" id="ARBA00022989"/>
    </source>
</evidence>
<gene>
    <name evidence="10" type="ORF">PanWU01x14_260900</name>
</gene>
<comment type="caution">
    <text evidence="10">The sequence shown here is derived from an EMBL/GenBank/DDBJ whole genome shotgun (WGS) entry which is preliminary data.</text>
</comment>
<evidence type="ECO:0000256" key="9">
    <source>
        <dbReference type="SAM" id="Phobius"/>
    </source>
</evidence>
<evidence type="ECO:0000256" key="8">
    <source>
        <dbReference type="SAM" id="MobiDB-lite"/>
    </source>
</evidence>
<evidence type="ECO:0000256" key="6">
    <source>
        <dbReference type="ARBA" id="ARBA00023136"/>
    </source>
</evidence>
<proteinExistence type="predicted"/>
<reference evidence="11" key="1">
    <citation type="submission" date="2016-06" db="EMBL/GenBank/DDBJ databases">
        <title>Parallel loss of symbiosis genes in relatives of nitrogen-fixing non-legume Parasponia.</title>
        <authorList>
            <person name="Van Velzen R."/>
            <person name="Holmer R."/>
            <person name="Bu F."/>
            <person name="Rutten L."/>
            <person name="Van Zeijl A."/>
            <person name="Liu W."/>
            <person name="Santuari L."/>
            <person name="Cao Q."/>
            <person name="Sharma T."/>
            <person name="Shen D."/>
            <person name="Roswanjaya Y."/>
            <person name="Wardhani T."/>
            <person name="Kalhor M.S."/>
            <person name="Jansen J."/>
            <person name="Van den Hoogen J."/>
            <person name="Gungor B."/>
            <person name="Hartog M."/>
            <person name="Hontelez J."/>
            <person name="Verver J."/>
            <person name="Yang W.-C."/>
            <person name="Schijlen E."/>
            <person name="Repin R."/>
            <person name="Schilthuizen M."/>
            <person name="Schranz E."/>
            <person name="Heidstra R."/>
            <person name="Miyata K."/>
            <person name="Fedorova E."/>
            <person name="Kohlen W."/>
            <person name="Bisseling T."/>
            <person name="Smit S."/>
            <person name="Geurts R."/>
        </authorList>
    </citation>
    <scope>NUCLEOTIDE SEQUENCE [LARGE SCALE GENOMIC DNA]</scope>
    <source>
        <strain evidence="11">cv. WU1-14</strain>
    </source>
</reference>
<dbReference type="OrthoDB" id="248903at2759"/>
<evidence type="ECO:0000256" key="1">
    <source>
        <dbReference type="ARBA" id="ARBA00004194"/>
    </source>
</evidence>
<dbReference type="PANTHER" id="PTHR13815:SF7">
    <property type="entry name" value="GOLGIN SUBFAMILY A MEMBER 5"/>
    <property type="match status" value="1"/>
</dbReference>
<keyword evidence="6 9" id="KW-0472">Membrane</keyword>
<dbReference type="GO" id="GO:0000301">
    <property type="term" value="P:retrograde transport, vesicle recycling within Golgi"/>
    <property type="evidence" value="ECO:0007669"/>
    <property type="project" value="TreeGrafter"/>
</dbReference>
<name>A0A2P5B8P2_PARAD</name>
<dbReference type="EMBL" id="JXTB01000336">
    <property type="protein sequence ID" value="PON45145.1"/>
    <property type="molecule type" value="Genomic_DNA"/>
</dbReference>
<feature type="region of interest" description="Disordered" evidence="8">
    <location>
        <begin position="226"/>
        <end position="247"/>
    </location>
</feature>
<sequence>MGIYTFLMYVWKSSKCGEVIVGYGIMLELEGHEIEEVIILMLLSVSLDSLCCSLFFAAFRSLDDVAPNGQGSQAKRKSKIKAKRKLSTNGTSITGDIVREQTNALTSQVTVTPEKDKDALVNENDATPSSKPLVETTNEKQGEFSNNSPVLEIPIPEALGNDRSKNNADPVEVPVTVLDREAVPSTSNVELLNDSTSEVLEENSLPLLVQQAEIVNAHDLVEAPMEADPVTKSGGADVPLETDQEKTQSENIDILNDGENQSNVSFSIEPLSNQKKQEEQNANTSPTKVQEQLDEAQGLLKTAISTGQSKEARLARVCAGLSSRLQEYKSENAQLEELLVAERELSKSYEAHMKQLQLDLSESKSEVTRAESNMAEALAAKNSEIEALVSSMDALKKQTALSEGNLASLQANMESIMRNRELTETRMMQALREELSSAERRAEEERTAHNATKMASMEREVELEHRALEASTALARIQRIADERTAKAAELEQKVALLEVECANLNQELQDMEARVRRGQKKSPEEANQAIQIQAWQEEVERARQGQRDAESKLFSLEAEVQKMRVEMAAMKREAEHYSRQEHMELEKRYRELTDLLYYKQTQLETMASEKAAAEFQLEKELKRLHEAQAEAERSRVSRRPSSSWEEDTEMKTLEPLPLHHRHTAMASMQLQKAAKLLDSGAVRATRFLWRYPTARVILLFYLVFVHLFLMYLLHRLQEQADDLSAGGVAKAMGLSNPTLP</sequence>
<evidence type="ECO:0000256" key="7">
    <source>
        <dbReference type="SAM" id="Coils"/>
    </source>
</evidence>